<sequence length="113" mass="13078">MYFSGAIHSRVSVHHWSAFCQVILCVKRETIVTPCLQTLFQQHRHLHRINFLYPGFLGLSTVLKLILVMRNEAALATLQGQPLPSAMWLFPRLHFRLNLIIMIRQADICVARL</sequence>
<dbReference type="VEuPathDB" id="FungiDB:A9K55_004554"/>
<evidence type="ECO:0000313" key="1">
    <source>
        <dbReference type="EMBL" id="ATY65025.1"/>
    </source>
</evidence>
<gene>
    <name evidence="1" type="ORF">A9K55_004554</name>
</gene>
<proteinExistence type="predicted"/>
<dbReference type="VEuPathDB" id="FungiDB:CCM_04081"/>
<protein>
    <submittedName>
        <fullName evidence="1">Uncharacterized protein</fullName>
    </submittedName>
</protein>
<accession>A0A2H4SPJ2</accession>
<dbReference type="Proteomes" id="UP000323067">
    <property type="component" value="Chromosome v"/>
</dbReference>
<reference evidence="1 2" key="1">
    <citation type="journal article" date="2017" name="BMC Genomics">
        <title>Chromosome level assembly and secondary metabolite potential of the parasitic fungus Cordyceps militaris.</title>
        <authorList>
            <person name="Kramer G.J."/>
            <person name="Nodwell J.R."/>
        </authorList>
    </citation>
    <scope>NUCLEOTIDE SEQUENCE [LARGE SCALE GENOMIC DNA]</scope>
    <source>
        <strain evidence="1 2">ATCC 34164</strain>
    </source>
</reference>
<evidence type="ECO:0000313" key="2">
    <source>
        <dbReference type="Proteomes" id="UP000323067"/>
    </source>
</evidence>
<name>A0A2H4SPJ2_CORMI</name>
<dbReference type="AlphaFoldDB" id="A0A2H4SPJ2"/>
<dbReference type="EMBL" id="CP023325">
    <property type="protein sequence ID" value="ATY65025.1"/>
    <property type="molecule type" value="Genomic_DNA"/>
</dbReference>
<organism evidence="1 2">
    <name type="scientific">Cordyceps militaris</name>
    <name type="common">Caterpillar fungus</name>
    <name type="synonym">Clavaria militaris</name>
    <dbReference type="NCBI Taxonomy" id="73501"/>
    <lineage>
        <taxon>Eukaryota</taxon>
        <taxon>Fungi</taxon>
        <taxon>Dikarya</taxon>
        <taxon>Ascomycota</taxon>
        <taxon>Pezizomycotina</taxon>
        <taxon>Sordariomycetes</taxon>
        <taxon>Hypocreomycetidae</taxon>
        <taxon>Hypocreales</taxon>
        <taxon>Cordycipitaceae</taxon>
        <taxon>Cordyceps</taxon>
    </lineage>
</organism>